<evidence type="ECO:0000256" key="1">
    <source>
        <dbReference type="SAM" id="MobiDB-lite"/>
    </source>
</evidence>
<organism evidence="3 4">
    <name type="scientific">Nesterenkonia halobia</name>
    <dbReference type="NCBI Taxonomy" id="37922"/>
    <lineage>
        <taxon>Bacteria</taxon>
        <taxon>Bacillati</taxon>
        <taxon>Actinomycetota</taxon>
        <taxon>Actinomycetes</taxon>
        <taxon>Micrococcales</taxon>
        <taxon>Micrococcaceae</taxon>
        <taxon>Nesterenkonia</taxon>
    </lineage>
</organism>
<evidence type="ECO:0000313" key="4">
    <source>
        <dbReference type="Proteomes" id="UP001501736"/>
    </source>
</evidence>
<dbReference type="InterPro" id="IPR016040">
    <property type="entry name" value="NAD(P)-bd_dom"/>
</dbReference>
<evidence type="ECO:0000313" key="3">
    <source>
        <dbReference type="EMBL" id="GAA3282809.1"/>
    </source>
</evidence>
<sequence length="331" mass="34108">MRAAAVIGHGQIGARLVRDLLAAGVPTTVMTRSSAEVPEAARHLIGDAGRHADVAAAAAGAEVIFACFHAPYDARRWAAQLPGLERTVLDVAAESAATVVFPESAYGFAGVLAAEGVLRDDAAPAPVEAKGRVRQELLAARQAHPARAISVLAGDLIGVDAAPATSVVRMMITDPVAVGRRAMIPADPDVAHALTDIADLTAAMRRAGERPEDVLGAGSHRLLIAPSEAPTLREVLARAEQVAGGRRRRPLVLPHAALAAAGLVSRTILEVARLKPLWRRPGTLVASTELLEAGPASPWADSVAAMVRDGRSADGSPQRPGRAGDGASAEA</sequence>
<dbReference type="InterPro" id="IPR036291">
    <property type="entry name" value="NAD(P)-bd_dom_sf"/>
</dbReference>
<comment type="caution">
    <text evidence="3">The sequence shown here is derived from an EMBL/GenBank/DDBJ whole genome shotgun (WGS) entry which is preliminary data.</text>
</comment>
<keyword evidence="4" id="KW-1185">Reference proteome</keyword>
<accession>A0ABP6RI51</accession>
<name>A0ABP6RI51_9MICC</name>
<dbReference type="Pfam" id="PF13460">
    <property type="entry name" value="NAD_binding_10"/>
    <property type="match status" value="1"/>
</dbReference>
<gene>
    <name evidence="3" type="ORF">GCM10020260_10500</name>
</gene>
<feature type="region of interest" description="Disordered" evidence="1">
    <location>
        <begin position="306"/>
        <end position="331"/>
    </location>
</feature>
<reference evidence="4" key="1">
    <citation type="journal article" date="2019" name="Int. J. Syst. Evol. Microbiol.">
        <title>The Global Catalogue of Microorganisms (GCM) 10K type strain sequencing project: providing services to taxonomists for standard genome sequencing and annotation.</title>
        <authorList>
            <consortium name="The Broad Institute Genomics Platform"/>
            <consortium name="The Broad Institute Genome Sequencing Center for Infectious Disease"/>
            <person name="Wu L."/>
            <person name="Ma J."/>
        </authorList>
    </citation>
    <scope>NUCLEOTIDE SEQUENCE [LARGE SCALE GENOMIC DNA]</scope>
    <source>
        <strain evidence="4">JCM 11483</strain>
    </source>
</reference>
<dbReference type="EMBL" id="BAAAYG010000003">
    <property type="protein sequence ID" value="GAA3282809.1"/>
    <property type="molecule type" value="Genomic_DNA"/>
</dbReference>
<dbReference type="SUPFAM" id="SSF51735">
    <property type="entry name" value="NAD(P)-binding Rossmann-fold domains"/>
    <property type="match status" value="1"/>
</dbReference>
<proteinExistence type="predicted"/>
<feature type="domain" description="NAD(P)-binding" evidence="2">
    <location>
        <begin position="8"/>
        <end position="95"/>
    </location>
</feature>
<dbReference type="RefSeq" id="WP_344718897.1">
    <property type="nucleotide sequence ID" value="NZ_BAAAYG010000003.1"/>
</dbReference>
<evidence type="ECO:0000259" key="2">
    <source>
        <dbReference type="Pfam" id="PF13460"/>
    </source>
</evidence>
<dbReference type="Proteomes" id="UP001501736">
    <property type="component" value="Unassembled WGS sequence"/>
</dbReference>
<dbReference type="Gene3D" id="3.40.50.720">
    <property type="entry name" value="NAD(P)-binding Rossmann-like Domain"/>
    <property type="match status" value="1"/>
</dbReference>
<protein>
    <submittedName>
        <fullName evidence="3">NAD-dependent epimerase/dehydratase family protein</fullName>
    </submittedName>
</protein>